<keyword evidence="2" id="KW-1185">Reference proteome</keyword>
<dbReference type="Proteomes" id="UP000245626">
    <property type="component" value="Unassembled WGS sequence"/>
</dbReference>
<evidence type="ECO:0000313" key="1">
    <source>
        <dbReference type="EMBL" id="PWN46786.1"/>
    </source>
</evidence>
<gene>
    <name evidence="1" type="ORF">IE53DRAFT_336451</name>
</gene>
<dbReference type="EMBL" id="KZ820709">
    <property type="protein sequence ID" value="PWN46786.1"/>
    <property type="molecule type" value="Genomic_DNA"/>
</dbReference>
<sequence length="405" mass="44122">MRGTTNDTRLTSLTQPPAGAIQMSIPIPGANGEIFTWYSKTPQDEAQAESAFVIIHGVRRDADRYFKIMNNVWAEARDDGLGSAKVNSIRVAPLFFSTNEDRGVYPPNSLAWGDSNAYTAGEASTNPEGSSVSSFTVLDMFLNRFSDQTKYPNMKFITFVAHGGGAQLLQRYAVLGQENPAEGRISVRYVVGDPSSMLYFTQDRPVAVDQKNCPDWDKYRYGLSSYSSDYPLPFGGSLPELFKRYAQRDVRYVVGLDDTSDTNGDQFCMARAVGGPHRKNRTLAYWKYIHLLSGSQPEAYRNFPGTFPALDKEDKKKKGSKPPPPSSSPQAQIPTSSESTLNSFRGITVSHNLATVTGAGHDAQDVLASGPGMHALFNDRNSASTGASPNLGNALNGITSLTTNP</sequence>
<accession>A0ACD0NLT8</accession>
<protein>
    <submittedName>
        <fullName evidence="1">Uncharacterized protein</fullName>
    </submittedName>
</protein>
<organism evidence="1 2">
    <name type="scientific">Violaceomyces palustris</name>
    <dbReference type="NCBI Taxonomy" id="1673888"/>
    <lineage>
        <taxon>Eukaryota</taxon>
        <taxon>Fungi</taxon>
        <taxon>Dikarya</taxon>
        <taxon>Basidiomycota</taxon>
        <taxon>Ustilaginomycotina</taxon>
        <taxon>Ustilaginomycetes</taxon>
        <taxon>Violaceomycetales</taxon>
        <taxon>Violaceomycetaceae</taxon>
        <taxon>Violaceomyces</taxon>
    </lineage>
</organism>
<evidence type="ECO:0000313" key="2">
    <source>
        <dbReference type="Proteomes" id="UP000245626"/>
    </source>
</evidence>
<name>A0ACD0NLT8_9BASI</name>
<reference evidence="1 2" key="1">
    <citation type="journal article" date="2018" name="Mol. Biol. Evol.">
        <title>Broad Genomic Sampling Reveals a Smut Pathogenic Ancestry of the Fungal Clade Ustilaginomycotina.</title>
        <authorList>
            <person name="Kijpornyongpan T."/>
            <person name="Mondo S.J."/>
            <person name="Barry K."/>
            <person name="Sandor L."/>
            <person name="Lee J."/>
            <person name="Lipzen A."/>
            <person name="Pangilinan J."/>
            <person name="LaButti K."/>
            <person name="Hainaut M."/>
            <person name="Henrissat B."/>
            <person name="Grigoriev I.V."/>
            <person name="Spatafora J.W."/>
            <person name="Aime M.C."/>
        </authorList>
    </citation>
    <scope>NUCLEOTIDE SEQUENCE [LARGE SCALE GENOMIC DNA]</scope>
    <source>
        <strain evidence="1 2">SA 807</strain>
    </source>
</reference>
<proteinExistence type="predicted"/>